<comment type="caution">
    <text evidence="1">The sequence shown here is derived from an EMBL/GenBank/DDBJ whole genome shotgun (WGS) entry which is preliminary data.</text>
</comment>
<sequence length="58" mass="6588">MSRWVGVDGWEVAVVELDGRPVFRVRHLGYHICYARSVAGVAQHVDLADLVEVVELRR</sequence>
<keyword evidence="2" id="KW-1185">Reference proteome</keyword>
<name>A0A5J5K695_9ACTN</name>
<gene>
    <name evidence="1" type="ORF">F5972_08335</name>
</gene>
<accession>A0A5J5K695</accession>
<dbReference type="EMBL" id="VYTZ01000003">
    <property type="protein sequence ID" value="KAA9379650.1"/>
    <property type="molecule type" value="Genomic_DNA"/>
</dbReference>
<dbReference type="AlphaFoldDB" id="A0A5J5K695"/>
<dbReference type="Proteomes" id="UP000327011">
    <property type="component" value="Unassembled WGS sequence"/>
</dbReference>
<protein>
    <submittedName>
        <fullName evidence="1">Transposase</fullName>
    </submittedName>
</protein>
<proteinExistence type="predicted"/>
<reference evidence="1 2" key="1">
    <citation type="submission" date="2019-09" db="EMBL/GenBank/DDBJ databases">
        <title>Screening of Novel Bioactive Compounds from Soil-Associated.</title>
        <authorList>
            <person name="Gong X."/>
        </authorList>
    </citation>
    <scope>NUCLEOTIDE SEQUENCE [LARGE SCALE GENOMIC DNA]</scope>
    <source>
        <strain evidence="1 2">Gxj-6</strain>
    </source>
</reference>
<evidence type="ECO:0000313" key="1">
    <source>
        <dbReference type="EMBL" id="KAA9379650.1"/>
    </source>
</evidence>
<organism evidence="1 2">
    <name type="scientific">Microbispora cellulosiformans</name>
    <dbReference type="NCBI Taxonomy" id="2614688"/>
    <lineage>
        <taxon>Bacteria</taxon>
        <taxon>Bacillati</taxon>
        <taxon>Actinomycetota</taxon>
        <taxon>Actinomycetes</taxon>
        <taxon>Streptosporangiales</taxon>
        <taxon>Streptosporangiaceae</taxon>
        <taxon>Microbispora</taxon>
    </lineage>
</organism>
<evidence type="ECO:0000313" key="2">
    <source>
        <dbReference type="Proteomes" id="UP000327011"/>
    </source>
</evidence>
<dbReference type="RefSeq" id="WP_150932839.1">
    <property type="nucleotide sequence ID" value="NZ_VYTZ01000003.1"/>
</dbReference>